<dbReference type="InParanoid" id="E2BEV1"/>
<sequence>ITQNIKTCYFEYFNIEIKNLDKPWVAHIICTTYYQGSRYWLKGKRSDMRFGIPMIWREPTDYITSCYFCSYQITSYNARNKKNISYTTLSCTTR</sequence>
<gene>
    <name evidence="1" type="ORF">EAI_07695</name>
</gene>
<evidence type="ECO:0000313" key="1">
    <source>
        <dbReference type="EMBL" id="EFN85777.1"/>
    </source>
</evidence>
<reference evidence="1 2" key="1">
    <citation type="journal article" date="2010" name="Science">
        <title>Genomic comparison of the ants Camponotus floridanus and Harpegnathos saltator.</title>
        <authorList>
            <person name="Bonasio R."/>
            <person name="Zhang G."/>
            <person name="Ye C."/>
            <person name="Mutti N.S."/>
            <person name="Fang X."/>
            <person name="Qin N."/>
            <person name="Donahue G."/>
            <person name="Yang P."/>
            <person name="Li Q."/>
            <person name="Li C."/>
            <person name="Zhang P."/>
            <person name="Huang Z."/>
            <person name="Berger S.L."/>
            <person name="Reinberg D."/>
            <person name="Wang J."/>
            <person name="Liebig J."/>
        </authorList>
    </citation>
    <scope>NUCLEOTIDE SEQUENCE [LARGE SCALE GENOMIC DNA]</scope>
    <source>
        <strain evidence="1 2">R22 G/1</strain>
    </source>
</reference>
<accession>E2BEV1</accession>
<feature type="non-terminal residue" evidence="1">
    <location>
        <position position="94"/>
    </location>
</feature>
<organism evidence="2">
    <name type="scientific">Harpegnathos saltator</name>
    <name type="common">Jerdon's jumping ant</name>
    <dbReference type="NCBI Taxonomy" id="610380"/>
    <lineage>
        <taxon>Eukaryota</taxon>
        <taxon>Metazoa</taxon>
        <taxon>Ecdysozoa</taxon>
        <taxon>Arthropoda</taxon>
        <taxon>Hexapoda</taxon>
        <taxon>Insecta</taxon>
        <taxon>Pterygota</taxon>
        <taxon>Neoptera</taxon>
        <taxon>Endopterygota</taxon>
        <taxon>Hymenoptera</taxon>
        <taxon>Apocrita</taxon>
        <taxon>Aculeata</taxon>
        <taxon>Formicoidea</taxon>
        <taxon>Formicidae</taxon>
        <taxon>Ponerinae</taxon>
        <taxon>Ponerini</taxon>
        <taxon>Harpegnathos</taxon>
    </lineage>
</organism>
<dbReference type="EMBL" id="GL447874">
    <property type="protein sequence ID" value="EFN85777.1"/>
    <property type="molecule type" value="Genomic_DNA"/>
</dbReference>
<feature type="non-terminal residue" evidence="1">
    <location>
        <position position="1"/>
    </location>
</feature>
<dbReference type="AlphaFoldDB" id="E2BEV1"/>
<protein>
    <submittedName>
        <fullName evidence="1">Uncharacterized protein</fullName>
    </submittedName>
</protein>
<proteinExistence type="predicted"/>
<dbReference type="OrthoDB" id="7549893at2759"/>
<dbReference type="Proteomes" id="UP000008237">
    <property type="component" value="Unassembled WGS sequence"/>
</dbReference>
<keyword evidence="2" id="KW-1185">Reference proteome</keyword>
<evidence type="ECO:0000313" key="2">
    <source>
        <dbReference type="Proteomes" id="UP000008237"/>
    </source>
</evidence>
<name>E2BEV1_HARSA</name>